<feature type="region of interest" description="Disordered" evidence="6">
    <location>
        <begin position="1269"/>
        <end position="1390"/>
    </location>
</feature>
<sequence length="2400" mass="242693">MVRNLLRYHLYATPTFLCLRRWDESCKIPTERRLGEGGSSSILSRLTFRQPRPPPVDSQVSWIARSLSTRGDGLQPLAQSFLNVQPAQRFCRLGGRMLLLKKPQEVVSSAPGGSGGVQRLCRRGQPGAVEDATPRGYLEDMTPHRPASPSPSVEAPPHAAATEDATGREELCGRPRSASLLSAEADEGEANKFLCTADREKKPAPRPPTNRSSACAKRETSDGVVENSQTERPLEAAAPRCSSSPPTSSQSPLLSKGTREAPAASCGSPPSSTLSPALASGASPSVPPSPPSWSPLSSSSGASRSSSSPSAVLCYAAEPRPSSGPQLPQRELVSSVASHSTPDCEARASSVEAQPASGSPWNSSTSPSSSLCSPCQRGCPKSNPASSSAVGREERGISEEGTTRPRASSFPLSSSSSISGSPRSPQSCAKGAAPQSTDSASCRVPSSTVSSLSASSASPSVSLPSSPASSATQPSREDSSVASASNPTLDGNSIVGSCNEVGTREKPREQPSASRSVSAASSLSSSSSLRSQSTTDRPPCAADAASACSASVSSDVNEIANPSSLPPQTLPQKSCGEPDALTGACRQNQDRVSAGRPCAGAGSGSEDQEETSARREEDRLTDSPSPFDFFPPRPSPFACTVSQQAEMFLQLLTGLARLRASFWRSPKRSHAFSFHVFQIQNAQTDKDLSPYREIFETLFVSLGLSLAHTPPVPHLADWVLLKNLPSDKEAAEAQQDKQDVRTRKERVQGVGEDKASSVCGRSLSVRRQNRGVRKALKETGCSPASTKDFPGVAAVADLADVAGPSPFAGEGTEGLRSSVSLSGEAQDERKYSAITEAVKQDGGLVLGHTLEDVYDALDRLFVNAKDLHEFYLTPTFPESLFEAPPITSTETNRGPLPTRSATSAAFATDRGGLPLLSRLRSGSLGDLEKRAAAVAAVGRGGAAGAASLSSRLSGFVPQPYGTRSFSRPGAVPALSHPDQGLRFFLYSEGLVGRREGDAGASAVFSPNLHPDGVGQSVGVDPSVSPVTVHSAVPHLVSPACAVHAGSLALSATANLPQSRACLPQDAAGAPGAESAFGAQAVSALPPSFFPASGCFLPTRGASFFRGGRTLVHGGVSASGQTLGSVAETPGDALAPDAENAAASNVSSSVSNSPLFQFGFARAAGAPPTLPAVHAPPHKDPPGDGLSDGDRGNKGAASWSPPADGASADAQQARGGVAPVVLKHGGSKGGPPAAASGSCCGLTSLKAASAATPGAFSAGLSHGTARRVMPQPLSAQPGSLASPGSDPSSHAPGRSADDQDGDRLSGAPADASSASPLVEKHSQSAQTSSGASSSSSGSAAPQDGQKAGSNPLVVEKDQAPSLGGDAAAGSRGDAACGRPGAASAVSPSGSPFPSSALPVAISLTPFQLQKLQLHPGNLALLTHLALPSSSSTLVQQAAGSLPLLVATNGNSVPLSHLPGASSTQTPASGASGFPVSPSPTGDGAAALFPTPQVQGNKAVGTHPSPFLMQTLSGFSGAGNVSPPLRTQVSPSGQLLLSYAVPTAAGGAAGLRSAAVTGAPCGAGGVLPASASASGVVGPGGLKCGSLGVPVLRFPAAAALTASGSGAGGDTAELAQRAGSESLLCLLGGQGATPAGTGGALPMPLPAVPVAAEPVEPGVSAFPGSAGGLAAAPADEAMASQAGAGGAPSKGGEESGGKDSGSVDVPASRSSPFPLFQLFRNGWWATPIPPEDPPLSRDETEALLPFLPSVPAVVYCKEQHCFFALWRMKDGVVQRRRCECSLLGVREAHRQAVQTVCRLTRRPPGVVYDCKSGKWSVCVTRHNGRHRASFSVKKFGFEGAHEKAMDWYEAKRVQLGLHDNPTCAEVADFEADVKANPSALFDVVRKALDAAPPAQPVRAGAAQRQGEKDEDKKRKDSTKAGNAEATARSPGSAAPSVEIVPVADSESKIARLPLVLTASAAVLPSSSAEAGGSVVADRGNRSNAKTLPHEKLGVKDEESQSNEAACNKGACELSVSLREPSPASQQGGCAPAVARDKGLEAESHAEVDPAHNGPEEQSSGTPAVCFSGSVGGEPLTLCASLQSSTSSASLSVSQSAGSGSARSASPLASVPRASSSSVGSPDSPQGAAVASASGSSAAPFSEPLEPARSGNVSGRSTRHASLGGVLATPESATASEVKGSRDSPTGVSGVAPLDKDAAQPSSGSATTASDTDATVIATKAMLNGGGATVPLSSADVSEKMSPLAEREEGASACAEPAQAEGSLPTVSGSSDVAPLSTAAVSHEENALFHYAHATLPSSLLPHSLPPIRGMSPPSTPAAPCGADASWKDSEGLSFFKAVVENEEDKKGETGCEAKSAAVNTVHGPKPAEENEEGTQGEEARTKPMAGLTVKELCALTASSPVS</sequence>
<feature type="region of interest" description="Disordered" evidence="6">
    <location>
        <begin position="1890"/>
        <end position="1936"/>
    </location>
</feature>
<gene>
    <name evidence="8" type="ORF">BESB_065600</name>
</gene>
<feature type="compositionally biased region" description="Low complexity" evidence="6">
    <location>
        <begin position="1670"/>
        <end position="1680"/>
    </location>
</feature>
<feature type="compositionally biased region" description="Low complexity" evidence="6">
    <location>
        <begin position="512"/>
        <end position="533"/>
    </location>
</feature>
<evidence type="ECO:0000259" key="7">
    <source>
        <dbReference type="Pfam" id="PF00847"/>
    </source>
</evidence>
<evidence type="ECO:0000256" key="6">
    <source>
        <dbReference type="SAM" id="MobiDB-lite"/>
    </source>
</evidence>
<feature type="region of interest" description="Disordered" evidence="6">
    <location>
        <begin position="729"/>
        <end position="751"/>
    </location>
</feature>
<comment type="caution">
    <text evidence="8">The sequence shown here is derived from an EMBL/GenBank/DDBJ whole genome shotgun (WGS) entry which is preliminary data.</text>
</comment>
<feature type="region of interest" description="Disordered" evidence="6">
    <location>
        <begin position="2224"/>
        <end position="2268"/>
    </location>
</feature>
<evidence type="ECO:0000256" key="5">
    <source>
        <dbReference type="ARBA" id="ARBA00023242"/>
    </source>
</evidence>
<feature type="region of interest" description="Disordered" evidence="6">
    <location>
        <begin position="2086"/>
        <end position="2208"/>
    </location>
</feature>
<protein>
    <submittedName>
        <fullName evidence="8">AP2 domain transcription factor AP2VIIa-5</fullName>
    </submittedName>
</protein>
<feature type="region of interest" description="Disordered" evidence="6">
    <location>
        <begin position="1670"/>
        <end position="1707"/>
    </location>
</feature>
<evidence type="ECO:0000256" key="4">
    <source>
        <dbReference type="ARBA" id="ARBA00023163"/>
    </source>
</evidence>
<keyword evidence="3" id="KW-0238">DNA-binding</keyword>
<feature type="region of interest" description="Disordered" evidence="6">
    <location>
        <begin position="1964"/>
        <end position="1984"/>
    </location>
</feature>
<keyword evidence="4" id="KW-0804">Transcription</keyword>
<dbReference type="EMBL" id="NWUJ01000006">
    <property type="protein sequence ID" value="PFH34528.1"/>
    <property type="molecule type" value="Genomic_DNA"/>
</dbReference>
<dbReference type="OrthoDB" id="332032at2759"/>
<feature type="region of interest" description="Disordered" evidence="6">
    <location>
        <begin position="106"/>
        <end position="172"/>
    </location>
</feature>
<dbReference type="GO" id="GO:0003700">
    <property type="term" value="F:DNA-binding transcription factor activity"/>
    <property type="evidence" value="ECO:0007669"/>
    <property type="project" value="InterPro"/>
</dbReference>
<feature type="compositionally biased region" description="Low complexity" evidence="6">
    <location>
        <begin position="1322"/>
        <end position="1339"/>
    </location>
</feature>
<feature type="region of interest" description="Disordered" evidence="6">
    <location>
        <begin position="2341"/>
        <end position="2384"/>
    </location>
</feature>
<feature type="compositionally biased region" description="Low complexity" evidence="6">
    <location>
        <begin position="294"/>
        <end position="311"/>
    </location>
</feature>
<feature type="compositionally biased region" description="Low complexity" evidence="6">
    <location>
        <begin position="150"/>
        <end position="160"/>
    </location>
</feature>
<keyword evidence="2" id="KW-0805">Transcription regulation</keyword>
<reference evidence="8 9" key="1">
    <citation type="submission" date="2017-09" db="EMBL/GenBank/DDBJ databases">
        <title>Genome sequencing of Besnoitia besnoiti strain Bb-Ger1.</title>
        <authorList>
            <person name="Schares G."/>
            <person name="Venepally P."/>
            <person name="Lorenzi H.A."/>
        </authorList>
    </citation>
    <scope>NUCLEOTIDE SEQUENCE [LARGE SCALE GENOMIC DNA]</scope>
    <source>
        <strain evidence="8 9">Bb-Ger1</strain>
    </source>
</reference>
<keyword evidence="9" id="KW-1185">Reference proteome</keyword>
<feature type="region of interest" description="Disordered" evidence="6">
    <location>
        <begin position="1454"/>
        <end position="1501"/>
    </location>
</feature>
<feature type="domain" description="AP2/ERF" evidence="7">
    <location>
        <begin position="1801"/>
        <end position="1848"/>
    </location>
</feature>
<organism evidence="8 9">
    <name type="scientific">Besnoitia besnoiti</name>
    <name type="common">Apicomplexan protozoan</name>
    <dbReference type="NCBI Taxonomy" id="94643"/>
    <lineage>
        <taxon>Eukaryota</taxon>
        <taxon>Sar</taxon>
        <taxon>Alveolata</taxon>
        <taxon>Apicomplexa</taxon>
        <taxon>Conoidasida</taxon>
        <taxon>Coccidia</taxon>
        <taxon>Eucoccidiorida</taxon>
        <taxon>Eimeriorina</taxon>
        <taxon>Sarcocystidae</taxon>
        <taxon>Besnoitia</taxon>
    </lineage>
</organism>
<feature type="compositionally biased region" description="Low complexity" evidence="6">
    <location>
        <begin position="404"/>
        <end position="427"/>
    </location>
</feature>
<name>A0A2A9M7R8_BESBE</name>
<dbReference type="Gene3D" id="1.20.5.2050">
    <property type="match status" value="1"/>
</dbReference>
<dbReference type="Proteomes" id="UP000224006">
    <property type="component" value="Chromosome VI"/>
</dbReference>
<feature type="compositionally biased region" description="Low complexity" evidence="6">
    <location>
        <begin position="2199"/>
        <end position="2208"/>
    </location>
</feature>
<feature type="region of interest" description="Disordered" evidence="6">
    <location>
        <begin position="194"/>
        <end position="627"/>
    </location>
</feature>
<dbReference type="VEuPathDB" id="ToxoDB:BESB_065600"/>
<comment type="subcellular location">
    <subcellularLocation>
        <location evidence="1">Nucleus</location>
    </subcellularLocation>
</comment>
<feature type="compositionally biased region" description="Basic and acidic residues" evidence="6">
    <location>
        <begin position="1176"/>
        <end position="1192"/>
    </location>
</feature>
<feature type="compositionally biased region" description="Low complexity" evidence="6">
    <location>
        <begin position="242"/>
        <end position="284"/>
    </location>
</feature>
<dbReference type="GO" id="GO:0005634">
    <property type="term" value="C:nucleus"/>
    <property type="evidence" value="ECO:0007669"/>
    <property type="project" value="UniProtKB-SubCell"/>
</dbReference>
<evidence type="ECO:0000256" key="1">
    <source>
        <dbReference type="ARBA" id="ARBA00004123"/>
    </source>
</evidence>
<feature type="compositionally biased region" description="Low complexity" evidence="6">
    <location>
        <begin position="2086"/>
        <end position="2139"/>
    </location>
</feature>
<feature type="region of interest" description="Disordered" evidence="6">
    <location>
        <begin position="2015"/>
        <end position="2064"/>
    </location>
</feature>
<keyword evidence="5" id="KW-0539">Nucleus</keyword>
<dbReference type="STRING" id="94643.A0A2A9M7R8"/>
<evidence type="ECO:0000256" key="2">
    <source>
        <dbReference type="ARBA" id="ARBA00023015"/>
    </source>
</evidence>
<dbReference type="GeneID" id="40311487"/>
<evidence type="ECO:0000313" key="9">
    <source>
        <dbReference type="Proteomes" id="UP000224006"/>
    </source>
</evidence>
<feature type="compositionally biased region" description="Polar residues" evidence="6">
    <location>
        <begin position="480"/>
        <end position="496"/>
    </location>
</feature>
<feature type="compositionally biased region" description="Basic and acidic residues" evidence="6">
    <location>
        <begin position="391"/>
        <end position="403"/>
    </location>
</feature>
<dbReference type="KEGG" id="bbes:BESB_065600"/>
<accession>A0A2A9M7R8</accession>
<proteinExistence type="predicted"/>
<dbReference type="RefSeq" id="XP_029218537.1">
    <property type="nucleotide sequence ID" value="XM_029364954.1"/>
</dbReference>
<feature type="region of interest" description="Disordered" evidence="6">
    <location>
        <begin position="1166"/>
        <end position="1214"/>
    </location>
</feature>
<feature type="compositionally biased region" description="Basic and acidic residues" evidence="6">
    <location>
        <begin position="611"/>
        <end position="621"/>
    </location>
</feature>
<feature type="compositionally biased region" description="Low complexity" evidence="6">
    <location>
        <begin position="355"/>
        <end position="374"/>
    </location>
</feature>
<evidence type="ECO:0000313" key="8">
    <source>
        <dbReference type="EMBL" id="PFH34528.1"/>
    </source>
</evidence>
<feature type="compositionally biased region" description="Low complexity" evidence="6">
    <location>
        <begin position="1362"/>
        <end position="1390"/>
    </location>
</feature>
<dbReference type="InterPro" id="IPR001471">
    <property type="entry name" value="AP2/ERF_dom"/>
</dbReference>
<feature type="compositionally biased region" description="Basic and acidic residues" evidence="6">
    <location>
        <begin position="2032"/>
        <end position="2047"/>
    </location>
</feature>
<dbReference type="GO" id="GO:0003677">
    <property type="term" value="F:DNA binding"/>
    <property type="evidence" value="ECO:0007669"/>
    <property type="project" value="UniProtKB-KW"/>
</dbReference>
<feature type="compositionally biased region" description="Basic and acidic residues" evidence="6">
    <location>
        <begin position="1903"/>
        <end position="1916"/>
    </location>
</feature>
<dbReference type="Pfam" id="PF00847">
    <property type="entry name" value="AP2"/>
    <property type="match status" value="1"/>
</dbReference>
<feature type="compositionally biased region" description="Low complexity" evidence="6">
    <location>
        <begin position="540"/>
        <end position="556"/>
    </location>
</feature>
<feature type="compositionally biased region" description="Low complexity" evidence="6">
    <location>
        <begin position="1964"/>
        <end position="1974"/>
    </location>
</feature>
<feature type="compositionally biased region" description="Low complexity" evidence="6">
    <location>
        <begin position="1304"/>
        <end position="1315"/>
    </location>
</feature>
<feature type="compositionally biased region" description="Low complexity" evidence="6">
    <location>
        <begin position="439"/>
        <end position="474"/>
    </location>
</feature>
<evidence type="ECO:0000256" key="3">
    <source>
        <dbReference type="ARBA" id="ARBA00023125"/>
    </source>
</evidence>